<dbReference type="InterPro" id="IPR001387">
    <property type="entry name" value="Cro/C1-type_HTH"/>
</dbReference>
<dbReference type="Gene3D" id="1.10.260.40">
    <property type="entry name" value="lambda repressor-like DNA-binding domains"/>
    <property type="match status" value="1"/>
</dbReference>
<dbReference type="Pfam" id="PF01381">
    <property type="entry name" value="HTH_3"/>
    <property type="match status" value="1"/>
</dbReference>
<dbReference type="Pfam" id="PF19054">
    <property type="entry name" value="DUF5753"/>
    <property type="match status" value="1"/>
</dbReference>
<dbReference type="CDD" id="cd00093">
    <property type="entry name" value="HTH_XRE"/>
    <property type="match status" value="1"/>
</dbReference>
<dbReference type="InterPro" id="IPR010982">
    <property type="entry name" value="Lambda_DNA-bd_dom_sf"/>
</dbReference>
<keyword evidence="3" id="KW-1185">Reference proteome</keyword>
<dbReference type="RefSeq" id="WP_345487092.1">
    <property type="nucleotide sequence ID" value="NZ_BAAAWU010000001.1"/>
</dbReference>
<proteinExistence type="predicted"/>
<evidence type="ECO:0000313" key="2">
    <source>
        <dbReference type="EMBL" id="MFB9554495.1"/>
    </source>
</evidence>
<dbReference type="EMBL" id="JBHMCT010000007">
    <property type="protein sequence ID" value="MFB9554495.1"/>
    <property type="molecule type" value="Genomic_DNA"/>
</dbReference>
<gene>
    <name evidence="2" type="ORF">ACFFTP_09860</name>
</gene>
<reference evidence="2 3" key="1">
    <citation type="submission" date="2024-09" db="EMBL/GenBank/DDBJ databases">
        <authorList>
            <person name="Sun Q."/>
            <person name="Mori K."/>
        </authorList>
    </citation>
    <scope>NUCLEOTIDE SEQUENCE [LARGE SCALE GENOMIC DNA]</scope>
    <source>
        <strain evidence="2 3">JCM 4414</strain>
    </source>
</reference>
<accession>A0ABV5QLX8</accession>
<sequence length="278" mass="31208">MARSENKETAGPAARMAAVLAKRMRQRAGLTQEQLGARMGYSGAAVSAMETLAQPVSDEMLVKLEEVLGDGTGVFEELRELVRMEKLPQKFRGYLPIEQKALSLYLYANQVIHGLFQTERYARALINGSYPETTPERVEELVQMRMGRKALFDRRPSCMIELVLDESTLRRPFGSWEIMSEQLEYLVECAGRRNVSLFVLPLDAGLKGEYAADRGELNLVETPEHDRLVYLDVQDESLLISDPAKVTTYSQRYAKIRSQALSADASVTLIKRLAGDGR</sequence>
<name>A0ABV5QLX8_9ACTN</name>
<feature type="domain" description="HTH cro/C1-type" evidence="1">
    <location>
        <begin position="22"/>
        <end position="69"/>
    </location>
</feature>
<protein>
    <submittedName>
        <fullName evidence="2">Helix-turn-helix transcriptional regulator</fullName>
    </submittedName>
</protein>
<dbReference type="InterPro" id="IPR043917">
    <property type="entry name" value="DUF5753"/>
</dbReference>
<dbReference type="PROSITE" id="PS50943">
    <property type="entry name" value="HTH_CROC1"/>
    <property type="match status" value="1"/>
</dbReference>
<organism evidence="2 3">
    <name type="scientific">Streptomyces roseoviridis</name>
    <dbReference type="NCBI Taxonomy" id="67361"/>
    <lineage>
        <taxon>Bacteria</taxon>
        <taxon>Bacillati</taxon>
        <taxon>Actinomycetota</taxon>
        <taxon>Actinomycetes</taxon>
        <taxon>Kitasatosporales</taxon>
        <taxon>Streptomycetaceae</taxon>
        <taxon>Streptomyces</taxon>
    </lineage>
</organism>
<dbReference type="SMART" id="SM00530">
    <property type="entry name" value="HTH_XRE"/>
    <property type="match status" value="1"/>
</dbReference>
<evidence type="ECO:0000259" key="1">
    <source>
        <dbReference type="PROSITE" id="PS50943"/>
    </source>
</evidence>
<comment type="caution">
    <text evidence="2">The sequence shown here is derived from an EMBL/GenBank/DDBJ whole genome shotgun (WGS) entry which is preliminary data.</text>
</comment>
<dbReference type="Proteomes" id="UP001589716">
    <property type="component" value="Unassembled WGS sequence"/>
</dbReference>
<evidence type="ECO:0000313" key="3">
    <source>
        <dbReference type="Proteomes" id="UP001589716"/>
    </source>
</evidence>
<dbReference type="SUPFAM" id="SSF47413">
    <property type="entry name" value="lambda repressor-like DNA-binding domains"/>
    <property type="match status" value="1"/>
</dbReference>